<dbReference type="PANTHER" id="PTHR32303:SF4">
    <property type="entry name" value="QUINOPROTEIN GLUCOSE DEHYDROGENASE"/>
    <property type="match status" value="1"/>
</dbReference>
<dbReference type="Proteomes" id="UP000225379">
    <property type="component" value="Unassembled WGS sequence"/>
</dbReference>
<sequence>MKHSDSNVALWAMVILLAVLGLGALGGGLWLILLGGSWYYAVAGLLFLATAALLAKRSPAALSVYALLVIGTLIWALWEVGLDWWPLSARGDVIAVVGFLLLLPWVTRRLGERQPMAGAPAPGAYPVGVFRGTGLPLTAALAVVLLVAVASWFTDLHRIDGTVPARQQTASAAAPAGGTGPVVPDGEWQAYGRTGFGQRYSPLTGITPENADKLQVAWSYETGDRRGQPGDPKETTFEVTPLKIGNRLFLCSPHQHVIALDATTGKEVWRRDLQIDPKQLALQHLTCRGLSYRPAPQAATATASTPAAGGACAARLFMPTADGRLVALNPEDGSICTGFGENGQVNLWANMPNVQPGAYYSTSPPVVTAKLIVVGGTVLDNVSTREQSGVVRAFDADSGRLVWNWDSAKPDRTAPIADGQTYTVNSPNSWSIASVDEALGMVYLPLGNQPPDQFGGNRSPEVERFSSSVVALDLATGQVRWVFQTVHHDLWDYDVPAQPSLIDLTVNGQTVPALVQPTKQGELFVLDRRTGQPVLPVTETPAPQGAAEGDHAAPTQPVSALSYDPPPLSGADMWGATMFDQLACRIALKRLRYDGRFTPPSLQGSLIYPGNFGVFNWGSVAVDPQRQVAFTTPTYLAFVSQLVPRQNDTDLYVQGGERPQYSLPALNENFGAPYAIKLGPFVSVLGLPCQAPPWGYVAAADLTTGKLVWKHKNGTTRDASPVPLPLRMGVPNLGGPVMTAGGVAFLSGTIDYYVRAYDVSTGRQLWESRLPAGGQATPMTYQGEDGRQYVLVVAGGHGSLGTKGGDSVIAYALPK</sequence>
<name>A0A2B8BIU9_9PROT</name>
<feature type="region of interest" description="Disordered" evidence="4">
    <location>
        <begin position="534"/>
        <end position="558"/>
    </location>
</feature>
<feature type="transmembrane region" description="Helical" evidence="5">
    <location>
        <begin position="9"/>
        <end position="32"/>
    </location>
</feature>
<feature type="domain" description="Pyrrolo-quinoline quinone repeat" evidence="6">
    <location>
        <begin position="188"/>
        <end position="790"/>
    </location>
</feature>
<dbReference type="InterPro" id="IPR017511">
    <property type="entry name" value="PQQ_mDH"/>
</dbReference>
<comment type="caution">
    <text evidence="7">The sequence shown here is derived from an EMBL/GenBank/DDBJ whole genome shotgun (WGS) entry which is preliminary data.</text>
</comment>
<dbReference type="Pfam" id="PF01011">
    <property type="entry name" value="PQQ"/>
    <property type="match status" value="1"/>
</dbReference>
<dbReference type="RefSeq" id="WP_098735533.1">
    <property type="nucleotide sequence ID" value="NZ_PDKW01000038.1"/>
</dbReference>
<keyword evidence="5" id="KW-0812">Transmembrane</keyword>
<evidence type="ECO:0000256" key="3">
    <source>
        <dbReference type="ARBA" id="ARBA00023002"/>
    </source>
</evidence>
<accession>A0A2B8BIU9</accession>
<dbReference type="CDD" id="cd10280">
    <property type="entry name" value="PQQ_mGDH"/>
    <property type="match status" value="1"/>
</dbReference>
<evidence type="ECO:0000313" key="8">
    <source>
        <dbReference type="Proteomes" id="UP000225379"/>
    </source>
</evidence>
<dbReference type="InterPro" id="IPR018391">
    <property type="entry name" value="PQQ_b-propeller_rpt"/>
</dbReference>
<keyword evidence="5" id="KW-0472">Membrane</keyword>
<gene>
    <name evidence="7" type="ORF">CRT60_06120</name>
</gene>
<dbReference type="InterPro" id="IPR002372">
    <property type="entry name" value="PQQ_rpt_dom"/>
</dbReference>
<feature type="transmembrane region" description="Helical" evidence="5">
    <location>
        <begin position="62"/>
        <end position="78"/>
    </location>
</feature>
<protein>
    <submittedName>
        <fullName evidence="7">Membrane-bound PQQ-dependent dehydrogenase, glucose/quinate/shikimate family</fullName>
    </submittedName>
</protein>
<dbReference type="OrthoDB" id="9794322at2"/>
<dbReference type="GO" id="GO:0008876">
    <property type="term" value="F:quinoprotein glucose dehydrogenase activity"/>
    <property type="evidence" value="ECO:0007669"/>
    <property type="project" value="TreeGrafter"/>
</dbReference>
<feature type="transmembrane region" description="Helical" evidence="5">
    <location>
        <begin position="135"/>
        <end position="153"/>
    </location>
</feature>
<comment type="similarity">
    <text evidence="2">Belongs to the bacterial PQQ dehydrogenase family.</text>
</comment>
<evidence type="ECO:0000256" key="2">
    <source>
        <dbReference type="ARBA" id="ARBA00008156"/>
    </source>
</evidence>
<reference evidence="8" key="1">
    <citation type="submission" date="2017-10" db="EMBL/GenBank/DDBJ databases">
        <authorList>
            <person name="Kravchenko I.K."/>
            <person name="Grouzdev D.S."/>
        </authorList>
    </citation>
    <scope>NUCLEOTIDE SEQUENCE [LARGE SCALE GENOMIC DNA]</scope>
    <source>
        <strain evidence="8">B2</strain>
    </source>
</reference>
<evidence type="ECO:0000256" key="5">
    <source>
        <dbReference type="SAM" id="Phobius"/>
    </source>
</evidence>
<dbReference type="AlphaFoldDB" id="A0A2B8BIU9"/>
<evidence type="ECO:0000259" key="6">
    <source>
        <dbReference type="Pfam" id="PF01011"/>
    </source>
</evidence>
<dbReference type="EMBL" id="PDKW01000038">
    <property type="protein sequence ID" value="PGH58706.1"/>
    <property type="molecule type" value="Genomic_DNA"/>
</dbReference>
<keyword evidence="8" id="KW-1185">Reference proteome</keyword>
<dbReference type="PANTHER" id="PTHR32303">
    <property type="entry name" value="QUINOPROTEIN ALCOHOL DEHYDROGENASE (CYTOCHROME C)"/>
    <property type="match status" value="1"/>
</dbReference>
<dbReference type="NCBIfam" id="TIGR03074">
    <property type="entry name" value="PQQ_membr_DH"/>
    <property type="match status" value="1"/>
</dbReference>
<organism evidence="7 8">
    <name type="scientific">Azospirillum palustre</name>
    <dbReference type="NCBI Taxonomy" id="2044885"/>
    <lineage>
        <taxon>Bacteria</taxon>
        <taxon>Pseudomonadati</taxon>
        <taxon>Pseudomonadota</taxon>
        <taxon>Alphaproteobacteria</taxon>
        <taxon>Rhodospirillales</taxon>
        <taxon>Azospirillaceae</taxon>
        <taxon>Azospirillum</taxon>
    </lineage>
</organism>
<keyword evidence="5" id="KW-1133">Transmembrane helix</keyword>
<keyword evidence="3" id="KW-0560">Oxidoreductase</keyword>
<dbReference type="SUPFAM" id="SSF50998">
    <property type="entry name" value="Quinoprotein alcohol dehydrogenase-like"/>
    <property type="match status" value="1"/>
</dbReference>
<dbReference type="SMART" id="SM00564">
    <property type="entry name" value="PQQ"/>
    <property type="match status" value="4"/>
</dbReference>
<feature type="transmembrane region" description="Helical" evidence="5">
    <location>
        <begin position="38"/>
        <end position="55"/>
    </location>
</feature>
<evidence type="ECO:0000256" key="4">
    <source>
        <dbReference type="SAM" id="MobiDB-lite"/>
    </source>
</evidence>
<dbReference type="GO" id="GO:0016020">
    <property type="term" value="C:membrane"/>
    <property type="evidence" value="ECO:0007669"/>
    <property type="project" value="InterPro"/>
</dbReference>
<comment type="cofactor">
    <cofactor evidence="1">
        <name>pyrroloquinoline quinone</name>
        <dbReference type="ChEBI" id="CHEBI:58442"/>
    </cofactor>
</comment>
<proteinExistence type="inferred from homology"/>
<dbReference type="Gene3D" id="2.140.10.10">
    <property type="entry name" value="Quinoprotein alcohol dehydrogenase-like superfamily"/>
    <property type="match status" value="1"/>
</dbReference>
<feature type="transmembrane region" description="Helical" evidence="5">
    <location>
        <begin position="84"/>
        <end position="106"/>
    </location>
</feature>
<evidence type="ECO:0000313" key="7">
    <source>
        <dbReference type="EMBL" id="PGH58706.1"/>
    </source>
</evidence>
<dbReference type="GO" id="GO:0048038">
    <property type="term" value="F:quinone binding"/>
    <property type="evidence" value="ECO:0007669"/>
    <property type="project" value="InterPro"/>
</dbReference>
<evidence type="ECO:0000256" key="1">
    <source>
        <dbReference type="ARBA" id="ARBA00001931"/>
    </source>
</evidence>
<dbReference type="InterPro" id="IPR011047">
    <property type="entry name" value="Quinoprotein_ADH-like_sf"/>
</dbReference>